<gene>
    <name evidence="4" type="ORF">AKO1_005948</name>
</gene>
<dbReference type="EMBL" id="JAOPGA020000144">
    <property type="protein sequence ID" value="KAL0477134.1"/>
    <property type="molecule type" value="Genomic_DNA"/>
</dbReference>
<comment type="caution">
    <text evidence="4">The sequence shown here is derived from an EMBL/GenBank/DDBJ whole genome shotgun (WGS) entry which is preliminary data.</text>
</comment>
<dbReference type="AlphaFoldDB" id="A0AAW2YKJ8"/>
<feature type="domain" description="F-box" evidence="3">
    <location>
        <begin position="45"/>
        <end position="93"/>
    </location>
</feature>
<dbReference type="Proteomes" id="UP001431209">
    <property type="component" value="Unassembled WGS sequence"/>
</dbReference>
<evidence type="ECO:0000313" key="5">
    <source>
        <dbReference type="Proteomes" id="UP001431209"/>
    </source>
</evidence>
<keyword evidence="1" id="KW-0175">Coiled coil</keyword>
<evidence type="ECO:0000313" key="4">
    <source>
        <dbReference type="EMBL" id="KAL0477134.1"/>
    </source>
</evidence>
<feature type="region of interest" description="Disordered" evidence="2">
    <location>
        <begin position="494"/>
        <end position="520"/>
    </location>
</feature>
<dbReference type="Gene3D" id="1.20.1280.50">
    <property type="match status" value="1"/>
</dbReference>
<protein>
    <submittedName>
        <fullName evidence="4">FBL15</fullName>
    </submittedName>
</protein>
<dbReference type="InterPro" id="IPR001810">
    <property type="entry name" value="F-box_dom"/>
</dbReference>
<keyword evidence="5" id="KW-1185">Reference proteome</keyword>
<dbReference type="PROSITE" id="PS50181">
    <property type="entry name" value="FBOX"/>
    <property type="match status" value="1"/>
</dbReference>
<feature type="coiled-coil region" evidence="1">
    <location>
        <begin position="185"/>
        <end position="215"/>
    </location>
</feature>
<dbReference type="SUPFAM" id="SSF81383">
    <property type="entry name" value="F-box domain"/>
    <property type="match status" value="1"/>
</dbReference>
<evidence type="ECO:0000256" key="2">
    <source>
        <dbReference type="SAM" id="MobiDB-lite"/>
    </source>
</evidence>
<evidence type="ECO:0000259" key="3">
    <source>
        <dbReference type="PROSITE" id="PS50181"/>
    </source>
</evidence>
<proteinExistence type="predicted"/>
<evidence type="ECO:0000256" key="1">
    <source>
        <dbReference type="SAM" id="Coils"/>
    </source>
</evidence>
<feature type="compositionally biased region" description="Basic and acidic residues" evidence="2">
    <location>
        <begin position="356"/>
        <end position="368"/>
    </location>
</feature>
<feature type="region of interest" description="Disordered" evidence="2">
    <location>
        <begin position="356"/>
        <end position="389"/>
    </location>
</feature>
<reference evidence="4 5" key="1">
    <citation type="submission" date="2024-03" db="EMBL/GenBank/DDBJ databases">
        <title>The Acrasis kona genome and developmental transcriptomes reveal deep origins of eukaryotic multicellular pathways.</title>
        <authorList>
            <person name="Sheikh S."/>
            <person name="Fu C.-J."/>
            <person name="Brown M.W."/>
            <person name="Baldauf S.L."/>
        </authorList>
    </citation>
    <scope>NUCLEOTIDE SEQUENCE [LARGE SCALE GENOMIC DNA]</scope>
    <source>
        <strain evidence="4 5">ATCC MYA-3509</strain>
    </source>
</reference>
<dbReference type="Pfam" id="PF00646">
    <property type="entry name" value="F-box"/>
    <property type="match status" value="1"/>
</dbReference>
<name>A0AAW2YKJ8_9EUKA</name>
<sequence>MVNNSILSSNDVNMWTLGIKADTTFHVIIENKADGPLKVNTPKELGVLGVLDDDLVARVFSFLDAKTIVDTSVVCRKWRVLGAAKQSNIWSPLVAQLYQSNHSDEHKEHYEKFSLRTKTPYKRAYIERLNEVKSWNQVRQYSKVVEVPQELPKFEKEKDVKIKRKAKGLTEDEEKFLSENDPKVLKKQLRTHKEAKEKLKQYQTLEKKREEFESGAWKAVPEVYNPSFSYEQLALHSFGFQDNQNVGFYDGKSKYYVTSSDGKLVYIAELETDKENYRFHRIVIAEDNEDSQTETVQKFFEIWEKFKTRGVEEKKFLHVKVNPDGIKGESIKGDIKAVADVIVTFKKYQPDAKAEKPDVTIKRADKHSISPRGPRTPRTPQMGSPTPTHTSLLTTTALEPDNDVITFQAQCPTYKEDEATALTKENITECYISTLTSALKTEEVSSLAVPALETLYLNKVSKTAQDLGSDNFEGKCFANAITLFLKQTEKIRSKQQQQSAASEENTEDPQSQDGQSGKKVLSSVVVVAKSEEDAERFKEGIKDHFA</sequence>
<accession>A0AAW2YKJ8</accession>
<organism evidence="4 5">
    <name type="scientific">Acrasis kona</name>
    <dbReference type="NCBI Taxonomy" id="1008807"/>
    <lineage>
        <taxon>Eukaryota</taxon>
        <taxon>Discoba</taxon>
        <taxon>Heterolobosea</taxon>
        <taxon>Tetramitia</taxon>
        <taxon>Eutetramitia</taxon>
        <taxon>Acrasidae</taxon>
        <taxon>Acrasis</taxon>
    </lineage>
</organism>
<dbReference type="InterPro" id="IPR036047">
    <property type="entry name" value="F-box-like_dom_sf"/>
</dbReference>